<sequence length="296" mass="34654">MLTNALLIYYLLSIIYICLLVIFKRENFLIQAFILLSCPFISLLFIYAMSKKKYSKNLLPDWLLSREQYDDLVFKSPNIEVETNIIPFNDALVLNDNKTKRRMLIDLLKGEFSTNIDALELALKSDDSETSHYAATAVQQAKSDLMKTMRKLEEEIDNAETDSRLLEDYRDILKQYIRIEFLDKQTRKRYMYTYLATLSKLIILSPDSSKLNYMEKIDVAISLHEYREALEAANQFLAVFPDKEEAYFAAMNIHYVMKNREGFNEIVGRLRGSEIRLSPDKLNQLRFWIQGDGNEL</sequence>
<evidence type="ECO:0000256" key="2">
    <source>
        <dbReference type="SAM" id="Phobius"/>
    </source>
</evidence>
<keyword evidence="4" id="KW-1185">Reference proteome</keyword>
<dbReference type="RefSeq" id="WP_174879451.1">
    <property type="nucleotide sequence ID" value="NZ_CADEPK010000021.1"/>
</dbReference>
<reference evidence="3 4" key="1">
    <citation type="submission" date="2023-07" db="EMBL/GenBank/DDBJ databases">
        <title>Genomic Encyclopedia of Type Strains, Phase IV (KMG-IV): sequencing the most valuable type-strain genomes for metagenomic binning, comparative biology and taxonomic classification.</title>
        <authorList>
            <person name="Goeker M."/>
        </authorList>
    </citation>
    <scope>NUCLEOTIDE SEQUENCE [LARGE SCALE GENOMIC DNA]</scope>
    <source>
        <strain evidence="3 4">DSM 17723</strain>
    </source>
</reference>
<keyword evidence="1" id="KW-0175">Coiled coil</keyword>
<dbReference type="Proteomes" id="UP001232245">
    <property type="component" value="Unassembled WGS sequence"/>
</dbReference>
<evidence type="ECO:0000313" key="3">
    <source>
        <dbReference type="EMBL" id="MDQ0224354.1"/>
    </source>
</evidence>
<dbReference type="Gene3D" id="1.25.40.10">
    <property type="entry name" value="Tetratricopeptide repeat domain"/>
    <property type="match status" value="1"/>
</dbReference>
<comment type="caution">
    <text evidence="3">The sequence shown here is derived from an EMBL/GenBank/DDBJ whole genome shotgun (WGS) entry which is preliminary data.</text>
</comment>
<evidence type="ECO:0000256" key="1">
    <source>
        <dbReference type="SAM" id="Coils"/>
    </source>
</evidence>
<dbReference type="EMBL" id="JAUSTZ010000001">
    <property type="protein sequence ID" value="MDQ0224354.1"/>
    <property type="molecule type" value="Genomic_DNA"/>
</dbReference>
<feature type="transmembrane region" description="Helical" evidence="2">
    <location>
        <begin position="7"/>
        <end position="23"/>
    </location>
</feature>
<feature type="coiled-coil region" evidence="1">
    <location>
        <begin position="135"/>
        <end position="169"/>
    </location>
</feature>
<gene>
    <name evidence="3" type="ORF">J2S02_000676</name>
</gene>
<name>A0ABT9YWI7_9BACI</name>
<evidence type="ECO:0000313" key="4">
    <source>
        <dbReference type="Proteomes" id="UP001232245"/>
    </source>
</evidence>
<feature type="transmembrane region" description="Helical" evidence="2">
    <location>
        <begin position="29"/>
        <end position="49"/>
    </location>
</feature>
<keyword evidence="2" id="KW-1133">Transmembrane helix</keyword>
<dbReference type="InterPro" id="IPR011990">
    <property type="entry name" value="TPR-like_helical_dom_sf"/>
</dbReference>
<organism evidence="3 4">
    <name type="scientific">Metabacillus niabensis</name>
    <dbReference type="NCBI Taxonomy" id="324854"/>
    <lineage>
        <taxon>Bacteria</taxon>
        <taxon>Bacillati</taxon>
        <taxon>Bacillota</taxon>
        <taxon>Bacilli</taxon>
        <taxon>Bacillales</taxon>
        <taxon>Bacillaceae</taxon>
        <taxon>Metabacillus</taxon>
    </lineage>
</organism>
<proteinExistence type="predicted"/>
<accession>A0ABT9YWI7</accession>
<keyword evidence="2" id="KW-0812">Transmembrane</keyword>
<protein>
    <submittedName>
        <fullName evidence="3">Tetratricopeptide (TPR) repeat protein</fullName>
    </submittedName>
</protein>
<keyword evidence="2" id="KW-0472">Membrane</keyword>